<protein>
    <submittedName>
        <fullName evidence="2">Uncharacterized protein</fullName>
    </submittedName>
</protein>
<proteinExistence type="predicted"/>
<keyword evidence="1" id="KW-0812">Transmembrane</keyword>
<sequence>MRGKKPSENRSNEAEIQRQVRRYCSLLRRGGCLAAIQFLNKLTEANREQIEQAIGRLATLDCEAELGETLLQRMKSKAASVLAQRGTAGLLIGLRSIGRIVAAVVFAVGVVAVLLQALDLVWLTGAGICWLMVEGFVRFSTRRYLPPTVSWRGPFN</sequence>
<name>A0A1G1YG21_9BACT</name>
<feature type="transmembrane region" description="Helical" evidence="1">
    <location>
        <begin position="97"/>
        <end position="114"/>
    </location>
</feature>
<dbReference type="STRING" id="1797542.A3J59_02680"/>
<dbReference type="AlphaFoldDB" id="A0A1G1YG21"/>
<evidence type="ECO:0000256" key="1">
    <source>
        <dbReference type="SAM" id="Phobius"/>
    </source>
</evidence>
<dbReference type="Proteomes" id="UP000177310">
    <property type="component" value="Unassembled WGS sequence"/>
</dbReference>
<evidence type="ECO:0000313" key="2">
    <source>
        <dbReference type="EMBL" id="OGY51239.1"/>
    </source>
</evidence>
<reference evidence="2 3" key="1">
    <citation type="journal article" date="2016" name="Nat. Commun.">
        <title>Thousands of microbial genomes shed light on interconnected biogeochemical processes in an aquifer system.</title>
        <authorList>
            <person name="Anantharaman K."/>
            <person name="Brown C.T."/>
            <person name="Hug L.A."/>
            <person name="Sharon I."/>
            <person name="Castelle C.J."/>
            <person name="Probst A.J."/>
            <person name="Thomas B.C."/>
            <person name="Singh A."/>
            <person name="Wilkins M.J."/>
            <person name="Karaoz U."/>
            <person name="Brodie E.L."/>
            <person name="Williams K.H."/>
            <person name="Hubbard S.S."/>
            <person name="Banfield J.F."/>
        </authorList>
    </citation>
    <scope>NUCLEOTIDE SEQUENCE [LARGE SCALE GENOMIC DNA]</scope>
</reference>
<keyword evidence="1" id="KW-1133">Transmembrane helix</keyword>
<dbReference type="EMBL" id="MHIL01000021">
    <property type="protein sequence ID" value="OGY51239.1"/>
    <property type="molecule type" value="Genomic_DNA"/>
</dbReference>
<evidence type="ECO:0000313" key="3">
    <source>
        <dbReference type="Proteomes" id="UP000177310"/>
    </source>
</evidence>
<comment type="caution">
    <text evidence="2">The sequence shown here is derived from an EMBL/GenBank/DDBJ whole genome shotgun (WGS) entry which is preliminary data.</text>
</comment>
<organism evidence="2 3">
    <name type="scientific">Candidatus Buchananbacteria bacterium RIFCSPHIGHO2_02_FULL_56_16</name>
    <dbReference type="NCBI Taxonomy" id="1797542"/>
    <lineage>
        <taxon>Bacteria</taxon>
        <taxon>Candidatus Buchananiibacteriota</taxon>
    </lineage>
</organism>
<accession>A0A1G1YG21</accession>
<gene>
    <name evidence="2" type="ORF">A3J59_02680</name>
</gene>
<keyword evidence="1" id="KW-0472">Membrane</keyword>